<reference evidence="2 3" key="1">
    <citation type="submission" date="2016-04" db="EMBL/GenBank/DDBJ databases">
        <authorList>
            <person name="Evans L.H."/>
            <person name="Alamgir A."/>
            <person name="Owens N."/>
            <person name="Weber N.D."/>
            <person name="Virtaneva K."/>
            <person name="Barbian K."/>
            <person name="Babar A."/>
            <person name="Rosenke K."/>
        </authorList>
    </citation>
    <scope>NUCLEOTIDE SEQUENCE [LARGE SCALE GENOMIC DNA]</scope>
    <source>
        <strain evidence="2">NIES-2108</strain>
    </source>
</reference>
<evidence type="ECO:0000313" key="3">
    <source>
        <dbReference type="Proteomes" id="UP000252085"/>
    </source>
</evidence>
<organism evidence="2 3">
    <name type="scientific">Nostoc punctiforme NIES-2108</name>
    <dbReference type="NCBI Taxonomy" id="1356359"/>
    <lineage>
        <taxon>Bacteria</taxon>
        <taxon>Bacillati</taxon>
        <taxon>Cyanobacteriota</taxon>
        <taxon>Cyanophyceae</taxon>
        <taxon>Nostocales</taxon>
        <taxon>Nostocaceae</taxon>
        <taxon>Nostoc</taxon>
    </lineage>
</organism>
<name>A0A367RQ79_NOSPU</name>
<feature type="chain" id="PRO_5016711437" evidence="1">
    <location>
        <begin position="28"/>
        <end position="85"/>
    </location>
</feature>
<accession>A0A367RQ79</accession>
<protein>
    <submittedName>
        <fullName evidence="2">Uncharacterized protein</fullName>
    </submittedName>
</protein>
<evidence type="ECO:0000313" key="2">
    <source>
        <dbReference type="EMBL" id="RCJ38179.1"/>
    </source>
</evidence>
<dbReference type="AlphaFoldDB" id="A0A367RQ79"/>
<feature type="signal peptide" evidence="1">
    <location>
        <begin position="1"/>
        <end position="27"/>
    </location>
</feature>
<evidence type="ECO:0000256" key="1">
    <source>
        <dbReference type="SAM" id="SignalP"/>
    </source>
</evidence>
<keyword evidence="1" id="KW-0732">Signal</keyword>
<sequence length="85" mass="9500">MNIKQILAGAVLLLPFAVTSIPSQASASQVIINPHSPNRPAQIIAKKPPQIKRYTTPVKKKVLVPAHWEKTNHGRKWVAAHYIYK</sequence>
<gene>
    <name evidence="2" type="ORF">A6769_10575</name>
</gene>
<comment type="caution">
    <text evidence="2">The sequence shown here is derived from an EMBL/GenBank/DDBJ whole genome shotgun (WGS) entry which is preliminary data.</text>
</comment>
<dbReference type="EMBL" id="LXQE01000125">
    <property type="protein sequence ID" value="RCJ38179.1"/>
    <property type="molecule type" value="Genomic_DNA"/>
</dbReference>
<proteinExistence type="predicted"/>
<dbReference type="Proteomes" id="UP000252085">
    <property type="component" value="Unassembled WGS sequence"/>
</dbReference>